<dbReference type="InterPro" id="IPR036291">
    <property type="entry name" value="NAD(P)-bd_dom_sf"/>
</dbReference>
<proteinExistence type="predicted"/>
<dbReference type="PANTHER" id="PTHR14097">
    <property type="entry name" value="OXIDOREDUCTASE HTATIP2"/>
    <property type="match status" value="1"/>
</dbReference>
<gene>
    <name evidence="1" type="ordered locus">AciX9_0016</name>
</gene>
<evidence type="ECO:0008006" key="3">
    <source>
        <dbReference type="Google" id="ProtNLM"/>
    </source>
</evidence>
<evidence type="ECO:0000313" key="1">
    <source>
        <dbReference type="EMBL" id="ADW67107.1"/>
    </source>
</evidence>
<protein>
    <recommendedName>
        <fullName evidence="3">Epimerase</fullName>
    </recommendedName>
</protein>
<dbReference type="EMBL" id="CP002480">
    <property type="protein sequence ID" value="ADW67107.1"/>
    <property type="molecule type" value="Genomic_DNA"/>
</dbReference>
<name>E8X447_GRATM</name>
<dbReference type="HOGENOM" id="CLU_071330_5_2_0"/>
<dbReference type="PaxDb" id="1198114-AciX9_0016"/>
<dbReference type="eggNOG" id="COG0702">
    <property type="taxonomic scope" value="Bacteria"/>
</dbReference>
<dbReference type="OrthoDB" id="9785372at2"/>
<dbReference type="Gene3D" id="3.40.50.720">
    <property type="entry name" value="NAD(P)-binding Rossmann-like Domain"/>
    <property type="match status" value="1"/>
</dbReference>
<dbReference type="STRING" id="1198114.AciX9_0016"/>
<dbReference type="RefSeq" id="WP_013578436.1">
    <property type="nucleotide sequence ID" value="NC_015064.1"/>
</dbReference>
<evidence type="ECO:0000313" key="2">
    <source>
        <dbReference type="Proteomes" id="UP000000343"/>
    </source>
</evidence>
<organism evidence="2">
    <name type="scientific">Granulicella tundricola (strain ATCC BAA-1859 / DSM 23138 / MP5ACTX9)</name>
    <dbReference type="NCBI Taxonomy" id="1198114"/>
    <lineage>
        <taxon>Bacteria</taxon>
        <taxon>Pseudomonadati</taxon>
        <taxon>Acidobacteriota</taxon>
        <taxon>Terriglobia</taxon>
        <taxon>Terriglobales</taxon>
        <taxon>Acidobacteriaceae</taxon>
        <taxon>Granulicella</taxon>
    </lineage>
</organism>
<dbReference type="AlphaFoldDB" id="E8X447"/>
<reference evidence="2" key="1">
    <citation type="submission" date="2011-01" db="EMBL/GenBank/DDBJ databases">
        <title>Complete sequence of chromosome of Acidobacterium sp. MP5ACTX9.</title>
        <authorList>
            <consortium name="US DOE Joint Genome Institute"/>
            <person name="Lucas S."/>
            <person name="Copeland A."/>
            <person name="Lapidus A."/>
            <person name="Cheng J.-F."/>
            <person name="Goodwin L."/>
            <person name="Pitluck S."/>
            <person name="Teshima H."/>
            <person name="Detter J.C."/>
            <person name="Han C."/>
            <person name="Tapia R."/>
            <person name="Land M."/>
            <person name="Hauser L."/>
            <person name="Kyrpides N."/>
            <person name="Ivanova N."/>
            <person name="Ovchinnikova G."/>
            <person name="Pagani I."/>
            <person name="Rawat S.R."/>
            <person name="Mannisto M."/>
            <person name="Haggblom M.M."/>
            <person name="Woyke T."/>
        </authorList>
    </citation>
    <scope>NUCLEOTIDE SEQUENCE [LARGE SCALE GENOMIC DNA]</scope>
    <source>
        <strain evidence="2">MP5ACTX9</strain>
    </source>
</reference>
<dbReference type="PANTHER" id="PTHR14097:SF8">
    <property type="entry name" value="NAD(P)-BINDING DOMAIN-CONTAINING PROTEIN"/>
    <property type="match status" value="1"/>
</dbReference>
<sequence length="228" mass="25357">MKVMLFGGTGMVGQGALRECLLDPSIKEVVAITRSTVAQPIPTPSPKLRQIIRKDLFDLDGLDDEFAAVDTCMFCLGVTSFRMKEDDYRHITYDLTLSVAKRFVRVNPKVVFIYVSGAGTDSTGESKTMWARVKGETENDLLALPLRAAFMFRPGGIVPQHGIKSKTAVYQVFYSILKPIMPLFERFFPKYVTTTDQLGGAMLRLAKKGVAQEGPPRRVLESVDIARM</sequence>
<dbReference type="Proteomes" id="UP000000343">
    <property type="component" value="Chromosome"/>
</dbReference>
<dbReference type="SUPFAM" id="SSF51735">
    <property type="entry name" value="NAD(P)-binding Rossmann-fold domains"/>
    <property type="match status" value="1"/>
</dbReference>
<accession>E8X447</accession>
<keyword evidence="2" id="KW-1185">Reference proteome</keyword>
<dbReference type="KEGG" id="acm:AciX9_0016"/>